<evidence type="ECO:0000256" key="1">
    <source>
        <dbReference type="SAM" id="MobiDB-lite"/>
    </source>
</evidence>
<reference evidence="2" key="1">
    <citation type="submission" date="2013-12" db="EMBL/GenBank/DDBJ databases">
        <title>A Varibaculum cambriense genome reconstructed from a premature infant gut community with otherwise low bacterial novelty that shifts toward anaerobic metabolism during the third week of life.</title>
        <authorList>
            <person name="Brown C.T."/>
            <person name="Sharon I."/>
            <person name="Thomas B.C."/>
            <person name="Castelle C.J."/>
            <person name="Morowitz M.J."/>
            <person name="Banfield J.F."/>
        </authorList>
    </citation>
    <scope>NUCLEOTIDE SEQUENCE</scope>
</reference>
<feature type="region of interest" description="Disordered" evidence="1">
    <location>
        <begin position="1"/>
        <end position="23"/>
    </location>
</feature>
<dbReference type="AlphaFoldDB" id="W1YH82"/>
<gene>
    <name evidence="2" type="ORF">Q604_UNBC05540G0001</name>
</gene>
<proteinExistence type="predicted"/>
<feature type="non-terminal residue" evidence="2">
    <location>
        <position position="23"/>
    </location>
</feature>
<organism evidence="2">
    <name type="scientific">human gut metagenome</name>
    <dbReference type="NCBI Taxonomy" id="408170"/>
    <lineage>
        <taxon>unclassified sequences</taxon>
        <taxon>metagenomes</taxon>
        <taxon>organismal metagenomes</taxon>
    </lineage>
</organism>
<accession>W1YH82</accession>
<sequence length="23" mass="2474">MSQHPTTSTPLDLTRTALGIEFG</sequence>
<dbReference type="EMBL" id="AZMM01005540">
    <property type="protein sequence ID" value="ETJ40559.1"/>
    <property type="molecule type" value="Genomic_DNA"/>
</dbReference>
<feature type="compositionally biased region" description="Polar residues" evidence="1">
    <location>
        <begin position="1"/>
        <end position="11"/>
    </location>
</feature>
<evidence type="ECO:0000313" key="2">
    <source>
        <dbReference type="EMBL" id="ETJ40559.1"/>
    </source>
</evidence>
<protein>
    <submittedName>
        <fullName evidence="2">Uncharacterized protein</fullName>
    </submittedName>
</protein>
<comment type="caution">
    <text evidence="2">The sequence shown here is derived from an EMBL/GenBank/DDBJ whole genome shotgun (WGS) entry which is preliminary data.</text>
</comment>
<name>W1YH82_9ZZZZ</name>